<dbReference type="RefSeq" id="WP_057739372.1">
    <property type="nucleotide sequence ID" value="NZ_AZDQ01000043.1"/>
</dbReference>
<evidence type="ECO:0000259" key="3">
    <source>
        <dbReference type="PROSITE" id="PS50977"/>
    </source>
</evidence>
<dbReference type="Pfam" id="PF00440">
    <property type="entry name" value="TetR_N"/>
    <property type="match status" value="1"/>
</dbReference>
<dbReference type="Gene3D" id="1.10.357.10">
    <property type="entry name" value="Tetracycline Repressor, domain 2"/>
    <property type="match status" value="1"/>
</dbReference>
<dbReference type="PANTHER" id="PTHR43479">
    <property type="entry name" value="ACREF/ENVCD OPERON REPRESSOR-RELATED"/>
    <property type="match status" value="1"/>
</dbReference>
<protein>
    <recommendedName>
        <fullName evidence="3">HTH tetR-type domain-containing protein</fullName>
    </recommendedName>
</protein>
<dbReference type="Proteomes" id="UP000234653">
    <property type="component" value="Chromosome"/>
</dbReference>
<keyword evidence="5" id="KW-1185">Reference proteome</keyword>
<dbReference type="InterPro" id="IPR001647">
    <property type="entry name" value="HTH_TetR"/>
</dbReference>
<gene>
    <name evidence="4" type="ORF">LA20249_02075</name>
</gene>
<sequence length="208" mass="23526">MVKNQIDLKKRLISEGLKIVQDKGMKNISLRQIAEKCGVTHSTPYRHFKDKNTYLAALVEQISIIFGTTMAQKVTDNMSGNAMLLQMGINFVNFAQDFPKFFDVLFLGDYVVQTKVTGHEIISDKTLPGFEEFKYAVAKLSKENNLDVDNDLQEIQLWSFIIGFALIVGKKNVVEVDSKWISKVIDEMISIYINGDKTLGEGRNEGNH</sequence>
<dbReference type="KEGG" id="lali:LA20249_02075"/>
<feature type="DNA-binding region" description="H-T-H motif" evidence="2">
    <location>
        <begin position="29"/>
        <end position="48"/>
    </location>
</feature>
<dbReference type="PROSITE" id="PS50977">
    <property type="entry name" value="HTH_TETR_2"/>
    <property type="match status" value="1"/>
</dbReference>
<keyword evidence="1 2" id="KW-0238">DNA-binding</keyword>
<dbReference type="PRINTS" id="PR00455">
    <property type="entry name" value="HTHTETR"/>
</dbReference>
<organism evidence="4 5">
    <name type="scientific">Companilactobacillus alimentarius DSM 20249</name>
    <dbReference type="NCBI Taxonomy" id="1423720"/>
    <lineage>
        <taxon>Bacteria</taxon>
        <taxon>Bacillati</taxon>
        <taxon>Bacillota</taxon>
        <taxon>Bacilli</taxon>
        <taxon>Lactobacillales</taxon>
        <taxon>Lactobacillaceae</taxon>
        <taxon>Companilactobacillus</taxon>
    </lineage>
</organism>
<dbReference type="InterPro" id="IPR009057">
    <property type="entry name" value="Homeodomain-like_sf"/>
</dbReference>
<proteinExistence type="predicted"/>
<dbReference type="InterPro" id="IPR050624">
    <property type="entry name" value="HTH-type_Tx_Regulator"/>
</dbReference>
<dbReference type="EMBL" id="CP018867">
    <property type="protein sequence ID" value="AUI71060.1"/>
    <property type="molecule type" value="Genomic_DNA"/>
</dbReference>
<dbReference type="STRING" id="1423720.FC67_GL001690"/>
<evidence type="ECO:0000313" key="5">
    <source>
        <dbReference type="Proteomes" id="UP000234653"/>
    </source>
</evidence>
<dbReference type="AlphaFoldDB" id="A0A2K9HES9"/>
<accession>A0A2K9HES9</accession>
<name>A0A2K9HES9_9LACO</name>
<dbReference type="PANTHER" id="PTHR43479:SF20">
    <property type="entry name" value="HTH TETR-TYPE DOMAIN-CONTAINING PROTEIN"/>
    <property type="match status" value="1"/>
</dbReference>
<evidence type="ECO:0000313" key="4">
    <source>
        <dbReference type="EMBL" id="AUI71060.1"/>
    </source>
</evidence>
<evidence type="ECO:0000256" key="2">
    <source>
        <dbReference type="PROSITE-ProRule" id="PRU00335"/>
    </source>
</evidence>
<dbReference type="SUPFAM" id="SSF46689">
    <property type="entry name" value="Homeodomain-like"/>
    <property type="match status" value="1"/>
</dbReference>
<evidence type="ECO:0000256" key="1">
    <source>
        <dbReference type="ARBA" id="ARBA00023125"/>
    </source>
</evidence>
<reference evidence="4 5" key="1">
    <citation type="submission" date="2016-12" db="EMBL/GenBank/DDBJ databases">
        <title>The whole genome sequencing and assembly of Lactobacillus alimentarius DSM 20249T strain.</title>
        <authorList>
            <person name="Lee Y.-J."/>
            <person name="Yi H."/>
            <person name="Bahn Y.-S."/>
            <person name="Kim J.F."/>
            <person name="Lee D.-W."/>
        </authorList>
    </citation>
    <scope>NUCLEOTIDE SEQUENCE [LARGE SCALE GENOMIC DNA]</scope>
    <source>
        <strain evidence="4 5">DSM 20249</strain>
    </source>
</reference>
<feature type="domain" description="HTH tetR-type" evidence="3">
    <location>
        <begin position="6"/>
        <end position="66"/>
    </location>
</feature>
<dbReference type="GO" id="GO:0003677">
    <property type="term" value="F:DNA binding"/>
    <property type="evidence" value="ECO:0007669"/>
    <property type="project" value="UniProtKB-UniRule"/>
</dbReference>